<sequence length="236" mass="26019">MDSSDSSNTGFFKYLFNFDDTTKSELLNIMQFSTLSLIPIVILNKAMQKYVPEADDQKGSLEILAEIIIQIFVLFIGIFFIHRLTMYLPTWSGAKYPDTNIIQIIIVALVILLSLQTKLGEKVSILCDRIAELWDGKVNKKSAKSKSNSNSEKSVQPISQSQNSQQMAITQSLYNQPKLPDYNSTYVNANDASALIGNTSPGMESMSNMQMQQGGGFQEPMAANEALGGSAFGANF</sequence>
<feature type="transmembrane region" description="Helical" evidence="2">
    <location>
        <begin position="101"/>
        <end position="119"/>
    </location>
</feature>
<feature type="transmembrane region" description="Helical" evidence="2">
    <location>
        <begin position="26"/>
        <end position="43"/>
    </location>
</feature>
<protein>
    <submittedName>
        <fullName evidence="3">Uncharacterized protein</fullName>
    </submittedName>
</protein>
<feature type="region of interest" description="Disordered" evidence="1">
    <location>
        <begin position="141"/>
        <end position="163"/>
    </location>
</feature>
<feature type="transmembrane region" description="Helical" evidence="2">
    <location>
        <begin position="63"/>
        <end position="81"/>
    </location>
</feature>
<keyword evidence="2" id="KW-0472">Membrane</keyword>
<organism evidence="3">
    <name type="scientific">viral metagenome</name>
    <dbReference type="NCBI Taxonomy" id="1070528"/>
    <lineage>
        <taxon>unclassified sequences</taxon>
        <taxon>metagenomes</taxon>
        <taxon>organismal metagenomes</taxon>
    </lineage>
</organism>
<dbReference type="EMBL" id="MN739103">
    <property type="protein sequence ID" value="QHS88851.1"/>
    <property type="molecule type" value="Genomic_DNA"/>
</dbReference>
<keyword evidence="2" id="KW-0812">Transmembrane</keyword>
<proteinExistence type="predicted"/>
<evidence type="ECO:0000256" key="2">
    <source>
        <dbReference type="SAM" id="Phobius"/>
    </source>
</evidence>
<reference evidence="3" key="1">
    <citation type="journal article" date="2020" name="Nature">
        <title>Giant virus diversity and host interactions through global metagenomics.</title>
        <authorList>
            <person name="Schulz F."/>
            <person name="Roux S."/>
            <person name="Paez-Espino D."/>
            <person name="Jungbluth S."/>
            <person name="Walsh D.A."/>
            <person name="Denef V.J."/>
            <person name="McMahon K.D."/>
            <person name="Konstantinidis K.T."/>
            <person name="Eloe-Fadrosh E.A."/>
            <person name="Kyrpides N.C."/>
            <person name="Woyke T."/>
        </authorList>
    </citation>
    <scope>NUCLEOTIDE SEQUENCE</scope>
    <source>
        <strain evidence="3">GVMAG-M-3300010158-59</strain>
    </source>
</reference>
<accession>A0A6C0BAV0</accession>
<evidence type="ECO:0000256" key="1">
    <source>
        <dbReference type="SAM" id="MobiDB-lite"/>
    </source>
</evidence>
<feature type="compositionally biased region" description="Low complexity" evidence="1">
    <location>
        <begin position="145"/>
        <end position="154"/>
    </location>
</feature>
<name>A0A6C0BAV0_9ZZZZ</name>
<keyword evidence="2" id="KW-1133">Transmembrane helix</keyword>
<dbReference type="AlphaFoldDB" id="A0A6C0BAV0"/>
<evidence type="ECO:0000313" key="3">
    <source>
        <dbReference type="EMBL" id="QHS88851.1"/>
    </source>
</evidence>